<keyword evidence="2" id="KW-0446">Lipid-binding</keyword>
<feature type="signal peptide" evidence="4">
    <location>
        <begin position="1"/>
        <end position="30"/>
    </location>
</feature>
<organism evidence="6">
    <name type="scientific">Noccaea caerulescens</name>
    <name type="common">Alpine penny-cress</name>
    <name type="synonym">Thlaspi caerulescens</name>
    <dbReference type="NCBI Taxonomy" id="107243"/>
    <lineage>
        <taxon>Eukaryota</taxon>
        <taxon>Viridiplantae</taxon>
        <taxon>Streptophyta</taxon>
        <taxon>Embryophyta</taxon>
        <taxon>Tracheophyta</taxon>
        <taxon>Spermatophyta</taxon>
        <taxon>Magnoliopsida</taxon>
        <taxon>eudicotyledons</taxon>
        <taxon>Gunneridae</taxon>
        <taxon>Pentapetalae</taxon>
        <taxon>rosids</taxon>
        <taxon>malvids</taxon>
        <taxon>Brassicales</taxon>
        <taxon>Brassicaceae</taxon>
        <taxon>Coluteocarpeae</taxon>
        <taxon>Noccaea</taxon>
    </lineage>
</organism>
<protein>
    <submittedName>
        <fullName evidence="6">Acyl-CoA-binding domain-containing protein 3</fullName>
    </submittedName>
</protein>
<feature type="region of interest" description="Disordered" evidence="3">
    <location>
        <begin position="172"/>
        <end position="228"/>
    </location>
</feature>
<dbReference type="GO" id="GO:0000062">
    <property type="term" value="F:fatty-acyl-CoA binding"/>
    <property type="evidence" value="ECO:0007669"/>
    <property type="project" value="InterPro"/>
</dbReference>
<sequence length="366" mass="39905">MEFFLEMLRTAAVALLFSFLVAKFVSVATAGNRGNDPTSDQSENPEIGVGDAEELRFGMKLDAPLIGSVRNFQAVDENVEAVDRFGSEVARVVEPQEAAKGEELVVPTAEAESSAAVTPENIVAEESIVRGKDERRGYGEEISGKICDQHEESTASISPENVVGEEIVIRGQEKQSESAEGVGEVVVDESEEVRVEESNTVEESENKMELNTEEENEEKEELSIEEDDDWEGIERSELEKAFAAAVNFLEESGKAEEIGAEAKMELYGLHKIATEGSCREAQPMALMVSARAKWNAWQKLGNMSQEEAMEQYLALLSKEIPAFMNTVGKMPEMENSVISPSNSGSLEDANTLDTTGCRNVSGESSV</sequence>
<dbReference type="InterPro" id="IPR014352">
    <property type="entry name" value="FERM/acyl-CoA-bd_prot_sf"/>
</dbReference>
<dbReference type="PANTHER" id="PTHR23310:SF122">
    <property type="entry name" value="ACYL-COA-BINDING DOMAIN-CONTAINING PROTEIN 3"/>
    <property type="match status" value="1"/>
</dbReference>
<dbReference type="PRINTS" id="PR00689">
    <property type="entry name" value="ACOABINDINGP"/>
</dbReference>
<feature type="chain" id="PRO_5009620147" evidence="4">
    <location>
        <begin position="31"/>
        <end position="366"/>
    </location>
</feature>
<dbReference type="SUPFAM" id="SSF47027">
    <property type="entry name" value="Acyl-CoA binding protein"/>
    <property type="match status" value="1"/>
</dbReference>
<keyword evidence="4" id="KW-0732">Signal</keyword>
<dbReference type="InterPro" id="IPR035984">
    <property type="entry name" value="Acyl-CoA-binding_sf"/>
</dbReference>
<dbReference type="Gene3D" id="1.20.80.10">
    <property type="match status" value="1"/>
</dbReference>
<evidence type="ECO:0000256" key="2">
    <source>
        <dbReference type="ARBA" id="ARBA00023121"/>
    </source>
</evidence>
<accession>A0A1J3D2Y3</accession>
<dbReference type="Pfam" id="PF00887">
    <property type="entry name" value="ACBP"/>
    <property type="match status" value="1"/>
</dbReference>
<dbReference type="PROSITE" id="PS51228">
    <property type="entry name" value="ACB_2"/>
    <property type="match status" value="1"/>
</dbReference>
<dbReference type="PANTHER" id="PTHR23310">
    <property type="entry name" value="ACYL-COA-BINDING PROTEIN, ACBP"/>
    <property type="match status" value="1"/>
</dbReference>
<feature type="compositionally biased region" description="Polar residues" evidence="3">
    <location>
        <begin position="351"/>
        <end position="366"/>
    </location>
</feature>
<gene>
    <name evidence="6" type="ORF">GA_TR558_c0_g1_i1_g.1877</name>
</gene>
<feature type="compositionally biased region" description="Acidic residues" evidence="3">
    <location>
        <begin position="211"/>
        <end position="228"/>
    </location>
</feature>
<evidence type="ECO:0000256" key="4">
    <source>
        <dbReference type="SAM" id="SignalP"/>
    </source>
</evidence>
<evidence type="ECO:0000256" key="1">
    <source>
        <dbReference type="ARBA" id="ARBA00005567"/>
    </source>
</evidence>
<dbReference type="AlphaFoldDB" id="A0A1J3D2Y3"/>
<evidence type="ECO:0000256" key="3">
    <source>
        <dbReference type="SAM" id="MobiDB-lite"/>
    </source>
</evidence>
<comment type="similarity">
    <text evidence="1">Belongs to the ACBP family.</text>
</comment>
<dbReference type="EMBL" id="GEVI01017861">
    <property type="protein sequence ID" value="JAU14459.1"/>
    <property type="molecule type" value="Transcribed_RNA"/>
</dbReference>
<dbReference type="GO" id="GO:0006631">
    <property type="term" value="P:fatty acid metabolic process"/>
    <property type="evidence" value="ECO:0007669"/>
    <property type="project" value="TreeGrafter"/>
</dbReference>
<feature type="domain" description="ACB" evidence="5">
    <location>
        <begin position="238"/>
        <end position="325"/>
    </location>
</feature>
<feature type="region of interest" description="Disordered" evidence="3">
    <location>
        <begin position="334"/>
        <end position="366"/>
    </location>
</feature>
<name>A0A1J3D2Y3_NOCCA</name>
<reference evidence="6" key="1">
    <citation type="submission" date="2016-07" db="EMBL/GenBank/DDBJ databases">
        <title>De novo transcriptome assembly of four accessions of the metal hyperaccumulator plant Noccaea caerulescens.</title>
        <authorList>
            <person name="Blande D."/>
            <person name="Halimaa P."/>
            <person name="Tervahauta A.I."/>
            <person name="Aarts M.G."/>
            <person name="Karenlampi S.O."/>
        </authorList>
    </citation>
    <scope>NUCLEOTIDE SEQUENCE</scope>
</reference>
<dbReference type="InterPro" id="IPR000582">
    <property type="entry name" value="Acyl-CoA-binding_protein"/>
</dbReference>
<evidence type="ECO:0000313" key="6">
    <source>
        <dbReference type="EMBL" id="JAU14459.1"/>
    </source>
</evidence>
<proteinExistence type="inferred from homology"/>
<evidence type="ECO:0000259" key="5">
    <source>
        <dbReference type="PROSITE" id="PS51228"/>
    </source>
</evidence>
<feature type="compositionally biased region" description="Polar residues" evidence="3">
    <location>
        <begin position="336"/>
        <end position="345"/>
    </location>
</feature>